<dbReference type="Proteomes" id="UP000535511">
    <property type="component" value="Unassembled WGS sequence"/>
</dbReference>
<feature type="transmembrane region" description="Helical" evidence="10">
    <location>
        <begin position="163"/>
        <end position="184"/>
    </location>
</feature>
<keyword evidence="7 10" id="KW-0472">Membrane</keyword>
<dbReference type="PANTHER" id="PTHR19139:SF199">
    <property type="entry name" value="MIP17260P"/>
    <property type="match status" value="1"/>
</dbReference>
<evidence type="ECO:0000256" key="7">
    <source>
        <dbReference type="ARBA" id="ARBA00023136"/>
    </source>
</evidence>
<sequence length="349" mass="36532">MAETSTTTQKLLAEGLGTFVLVFFGCGAALISGGDYVATALAFGLTVLVMVYAFGRVSGGHFNPAISVGAALGGRMAWNEVVTYVAAQLAGALAAGLALFILMHGFPGYSAAGNMAQNSYGDAGTGFAWWAAFLLEMLLTAVFLWVVLAVTDTRNEHPVMAPLAIGLAYTMILLASIGATGGSANPARSIGVGVFAGTDAFVQLWLFILAPLLGGAIAGATYALMFGEGSEPVPGSGFNLPWPPSAAVAGHGAPDQYQAEWNQENPTVQAEAAAARSEPYTQAQQYTEAQLAGHEPIIENGWQWDPHSQEWIPAPQQQAQQHAPQQPQQAQPPAQQTWPDQGTHAHPEE</sequence>
<feature type="compositionally biased region" description="Low complexity" evidence="9">
    <location>
        <begin position="313"/>
        <end position="336"/>
    </location>
</feature>
<keyword evidence="5 8" id="KW-0812">Transmembrane</keyword>
<dbReference type="EMBL" id="JACCBG010000001">
    <property type="protein sequence ID" value="NYD40827.1"/>
    <property type="molecule type" value="Genomic_DNA"/>
</dbReference>
<dbReference type="RefSeq" id="WP_179662659.1">
    <property type="nucleotide sequence ID" value="NZ_JACCBG010000001.1"/>
</dbReference>
<dbReference type="SUPFAM" id="SSF81338">
    <property type="entry name" value="Aquaporin-like"/>
    <property type="match status" value="1"/>
</dbReference>
<evidence type="ECO:0000256" key="3">
    <source>
        <dbReference type="ARBA" id="ARBA00022448"/>
    </source>
</evidence>
<gene>
    <name evidence="11" type="ORF">BJZ21_000910</name>
</gene>
<dbReference type="InterPro" id="IPR023271">
    <property type="entry name" value="Aquaporin-like"/>
</dbReference>
<evidence type="ECO:0000256" key="8">
    <source>
        <dbReference type="RuleBase" id="RU000477"/>
    </source>
</evidence>
<dbReference type="GO" id="GO:0005886">
    <property type="term" value="C:plasma membrane"/>
    <property type="evidence" value="ECO:0007669"/>
    <property type="project" value="UniProtKB-SubCell"/>
</dbReference>
<evidence type="ECO:0000256" key="2">
    <source>
        <dbReference type="ARBA" id="ARBA00006175"/>
    </source>
</evidence>
<organism evidence="11 12">
    <name type="scientific">Nocardioides panaciterrulae</name>
    <dbReference type="NCBI Taxonomy" id="661492"/>
    <lineage>
        <taxon>Bacteria</taxon>
        <taxon>Bacillati</taxon>
        <taxon>Actinomycetota</taxon>
        <taxon>Actinomycetes</taxon>
        <taxon>Propionibacteriales</taxon>
        <taxon>Nocardioidaceae</taxon>
        <taxon>Nocardioides</taxon>
    </lineage>
</organism>
<evidence type="ECO:0000256" key="4">
    <source>
        <dbReference type="ARBA" id="ARBA00022475"/>
    </source>
</evidence>
<comment type="subcellular location">
    <subcellularLocation>
        <location evidence="1">Cell membrane</location>
        <topology evidence="1">Multi-pass membrane protein</topology>
    </subcellularLocation>
</comment>
<evidence type="ECO:0000256" key="10">
    <source>
        <dbReference type="SAM" id="Phobius"/>
    </source>
</evidence>
<evidence type="ECO:0000313" key="11">
    <source>
        <dbReference type="EMBL" id="NYD40827.1"/>
    </source>
</evidence>
<dbReference type="PRINTS" id="PR00783">
    <property type="entry name" value="MINTRINSICP"/>
</dbReference>
<keyword evidence="6 10" id="KW-1133">Transmembrane helix</keyword>
<evidence type="ECO:0000256" key="6">
    <source>
        <dbReference type="ARBA" id="ARBA00022989"/>
    </source>
</evidence>
<reference evidence="11 12" key="1">
    <citation type="submission" date="2020-07" db="EMBL/GenBank/DDBJ databases">
        <title>Sequencing the genomes of 1000 actinobacteria strains.</title>
        <authorList>
            <person name="Klenk H.-P."/>
        </authorList>
    </citation>
    <scope>NUCLEOTIDE SEQUENCE [LARGE SCALE GENOMIC DNA]</scope>
    <source>
        <strain evidence="11 12">DSM 21350</strain>
    </source>
</reference>
<dbReference type="AlphaFoldDB" id="A0A7Y9E4E6"/>
<evidence type="ECO:0000256" key="1">
    <source>
        <dbReference type="ARBA" id="ARBA00004651"/>
    </source>
</evidence>
<dbReference type="GO" id="GO:0015250">
    <property type="term" value="F:water channel activity"/>
    <property type="evidence" value="ECO:0007669"/>
    <property type="project" value="TreeGrafter"/>
</dbReference>
<comment type="similarity">
    <text evidence="2 8">Belongs to the MIP/aquaporin (TC 1.A.8) family.</text>
</comment>
<dbReference type="Gene3D" id="1.20.1080.10">
    <property type="entry name" value="Glycerol uptake facilitator protein"/>
    <property type="match status" value="1"/>
</dbReference>
<proteinExistence type="inferred from homology"/>
<feature type="transmembrane region" description="Helical" evidence="10">
    <location>
        <begin position="127"/>
        <end position="151"/>
    </location>
</feature>
<accession>A0A7Y9E4E6</accession>
<dbReference type="InterPro" id="IPR034294">
    <property type="entry name" value="Aquaporin_transptr"/>
</dbReference>
<dbReference type="InterPro" id="IPR022357">
    <property type="entry name" value="MIP_CS"/>
</dbReference>
<feature type="transmembrane region" description="Helical" evidence="10">
    <location>
        <begin position="81"/>
        <end position="107"/>
    </location>
</feature>
<keyword evidence="4" id="KW-1003">Cell membrane</keyword>
<feature type="transmembrane region" description="Helical" evidence="10">
    <location>
        <begin position="12"/>
        <end position="31"/>
    </location>
</feature>
<evidence type="ECO:0000313" key="12">
    <source>
        <dbReference type="Proteomes" id="UP000535511"/>
    </source>
</evidence>
<feature type="transmembrane region" description="Helical" evidence="10">
    <location>
        <begin position="204"/>
        <end position="225"/>
    </location>
</feature>
<feature type="region of interest" description="Disordered" evidence="9">
    <location>
        <begin position="305"/>
        <end position="349"/>
    </location>
</feature>
<dbReference type="PROSITE" id="PS00221">
    <property type="entry name" value="MIP"/>
    <property type="match status" value="1"/>
</dbReference>
<evidence type="ECO:0000256" key="5">
    <source>
        <dbReference type="ARBA" id="ARBA00022692"/>
    </source>
</evidence>
<protein>
    <submittedName>
        <fullName evidence="11">Aquaporin Z</fullName>
    </submittedName>
</protein>
<keyword evidence="3 8" id="KW-0813">Transport</keyword>
<feature type="transmembrane region" description="Helical" evidence="10">
    <location>
        <begin position="37"/>
        <end position="55"/>
    </location>
</feature>
<keyword evidence="12" id="KW-1185">Reference proteome</keyword>
<evidence type="ECO:0000256" key="9">
    <source>
        <dbReference type="SAM" id="MobiDB-lite"/>
    </source>
</evidence>
<name>A0A7Y9E4E6_9ACTN</name>
<comment type="caution">
    <text evidence="11">The sequence shown here is derived from an EMBL/GenBank/DDBJ whole genome shotgun (WGS) entry which is preliminary data.</text>
</comment>
<dbReference type="PANTHER" id="PTHR19139">
    <property type="entry name" value="AQUAPORIN TRANSPORTER"/>
    <property type="match status" value="1"/>
</dbReference>
<dbReference type="Pfam" id="PF00230">
    <property type="entry name" value="MIP"/>
    <property type="match status" value="1"/>
</dbReference>
<dbReference type="InterPro" id="IPR000425">
    <property type="entry name" value="MIP"/>
</dbReference>